<evidence type="ECO:0000313" key="4">
    <source>
        <dbReference type="EMBL" id="PRQ30445.1"/>
    </source>
</evidence>
<organism evidence="4 5">
    <name type="scientific">Rosa chinensis</name>
    <name type="common">China rose</name>
    <dbReference type="NCBI Taxonomy" id="74649"/>
    <lineage>
        <taxon>Eukaryota</taxon>
        <taxon>Viridiplantae</taxon>
        <taxon>Streptophyta</taxon>
        <taxon>Embryophyta</taxon>
        <taxon>Tracheophyta</taxon>
        <taxon>Spermatophyta</taxon>
        <taxon>Magnoliopsida</taxon>
        <taxon>eudicotyledons</taxon>
        <taxon>Gunneridae</taxon>
        <taxon>Pentapetalae</taxon>
        <taxon>rosids</taxon>
        <taxon>fabids</taxon>
        <taxon>Rosales</taxon>
        <taxon>Rosaceae</taxon>
        <taxon>Rosoideae</taxon>
        <taxon>Rosoideae incertae sedis</taxon>
        <taxon>Rosa</taxon>
    </lineage>
</organism>
<dbReference type="PANTHER" id="PTHR24286">
    <property type="entry name" value="CYTOCHROME P450 26"/>
    <property type="match status" value="1"/>
</dbReference>
<dbReference type="OMA" id="ACCTAVC"/>
<keyword evidence="2" id="KW-0479">Metal-binding</keyword>
<dbReference type="EMBL" id="PDCK01000043">
    <property type="protein sequence ID" value="PRQ30445.1"/>
    <property type="molecule type" value="Genomic_DNA"/>
</dbReference>
<proteinExistence type="inferred from homology"/>
<evidence type="ECO:0000256" key="2">
    <source>
        <dbReference type="ARBA" id="ARBA00022723"/>
    </source>
</evidence>
<dbReference type="Gramene" id="PRQ30445">
    <property type="protein sequence ID" value="PRQ30445"/>
    <property type="gene ID" value="RchiOBHm_Chr5g0024721"/>
</dbReference>
<dbReference type="Gene3D" id="1.10.630.10">
    <property type="entry name" value="Cytochrome P450"/>
    <property type="match status" value="1"/>
</dbReference>
<dbReference type="STRING" id="74649.A0A2P6Q8D8"/>
<dbReference type="InterPro" id="IPR036396">
    <property type="entry name" value="Cyt_P450_sf"/>
</dbReference>
<comment type="caution">
    <text evidence="4">The sequence shown here is derived from an EMBL/GenBank/DDBJ whole genome shotgun (WGS) entry which is preliminary data.</text>
</comment>
<dbReference type="GO" id="GO:0005506">
    <property type="term" value="F:iron ion binding"/>
    <property type="evidence" value="ECO:0007669"/>
    <property type="project" value="InterPro"/>
</dbReference>
<dbReference type="GO" id="GO:0020037">
    <property type="term" value="F:heme binding"/>
    <property type="evidence" value="ECO:0007669"/>
    <property type="project" value="InterPro"/>
</dbReference>
<comment type="similarity">
    <text evidence="1">Belongs to the cytochrome P450 family.</text>
</comment>
<keyword evidence="5" id="KW-1185">Reference proteome</keyword>
<dbReference type="PANTHER" id="PTHR24286:SF381">
    <property type="entry name" value="BETA-AMYRIN 28-OXIDASE"/>
    <property type="match status" value="1"/>
</dbReference>
<keyword evidence="3" id="KW-0408">Iron</keyword>
<reference evidence="4 5" key="1">
    <citation type="journal article" date="2018" name="Nat. Genet.">
        <title>The Rosa genome provides new insights in the design of modern roses.</title>
        <authorList>
            <person name="Bendahmane M."/>
        </authorList>
    </citation>
    <scope>NUCLEOTIDE SEQUENCE [LARGE SCALE GENOMIC DNA]</scope>
    <source>
        <strain evidence="5">cv. Old Blush</strain>
    </source>
</reference>
<dbReference type="GO" id="GO:0016705">
    <property type="term" value="F:oxidoreductase activity, acting on paired donors, with incorporation or reduction of molecular oxygen"/>
    <property type="evidence" value="ECO:0007669"/>
    <property type="project" value="InterPro"/>
</dbReference>
<protein>
    <submittedName>
        <fullName evidence="4">Putative cytochrome P450</fullName>
    </submittedName>
</protein>
<sequence>MAVLYTAAGNKFLFSNENKLVKSWWPANFEKIFANSEKTDTTQESIRLRKVLSLFLKPDALHRYIRVMDEVTKQHLDMYWSSSSSSSVDYVKEEDQKVIIKVHLLAKKYTFTLACRLFLNIKDPKLVAIV</sequence>
<evidence type="ECO:0000256" key="1">
    <source>
        <dbReference type="ARBA" id="ARBA00010617"/>
    </source>
</evidence>
<evidence type="ECO:0000256" key="3">
    <source>
        <dbReference type="ARBA" id="ARBA00023004"/>
    </source>
</evidence>
<dbReference type="AlphaFoldDB" id="A0A2P6Q8D8"/>
<dbReference type="GO" id="GO:0016125">
    <property type="term" value="P:sterol metabolic process"/>
    <property type="evidence" value="ECO:0007669"/>
    <property type="project" value="TreeGrafter"/>
</dbReference>
<dbReference type="GO" id="GO:0004497">
    <property type="term" value="F:monooxygenase activity"/>
    <property type="evidence" value="ECO:0007669"/>
    <property type="project" value="InterPro"/>
</dbReference>
<name>A0A2P6Q8D8_ROSCH</name>
<dbReference type="SUPFAM" id="SSF48264">
    <property type="entry name" value="Cytochrome P450"/>
    <property type="match status" value="1"/>
</dbReference>
<evidence type="ECO:0000313" key="5">
    <source>
        <dbReference type="Proteomes" id="UP000238479"/>
    </source>
</evidence>
<gene>
    <name evidence="4" type="ORF">RchiOBHm_Chr5g0024721</name>
</gene>
<dbReference type="Proteomes" id="UP000238479">
    <property type="component" value="Chromosome 5"/>
</dbReference>
<accession>A0A2P6Q8D8</accession>